<sequence length="272" mass="31881">MYSSIEHQKQLEVLFNKNQLLPRMRKEFEDSKEIDFKAFAAYLEIDYKLLIDAMVQIALHKRADIQTMIGSLMSHSDDAQYIADCLYKMAENDCFNYDPTIDKFGVIYEISEDVQMELEAFQYPLPIVSAPNPVRTNKDTGYYQTKGSIILKKNHHEMDVCLDHINRMNNQRLCINWDVANYVKDSRPNMDKPKEGETRQDYEKRVKAFEKYSRTAKEVMELVTQEGNNFSLGHKYDKRGRTYAQGYHINFQGTSYNKAVLEFADKELVNED</sequence>
<reference evidence="1 2" key="1">
    <citation type="journal article" date="2014" name="Vet. Microbiol.">
        <title>A cocktail of in vitro efficient phages is not a guarantee for in vivo therapeutic results against avian colibacillosis.</title>
        <authorList>
            <person name="Tsonos J."/>
            <person name="Oosterik L.H."/>
            <person name="Tuntufye H.N."/>
            <person name="Klumpp J."/>
            <person name="Butaye P."/>
            <person name="De Greve H."/>
            <person name="Hernalsteens J.P."/>
            <person name="Lavigne R."/>
            <person name="Goddeeris B.M."/>
        </authorList>
    </citation>
    <scope>NUCLEOTIDE SEQUENCE [LARGE SCALE GENOMIC DNA]</scope>
</reference>
<dbReference type="GeneID" id="20283790"/>
<dbReference type="RefSeq" id="YP_009055521.1">
    <property type="nucleotide sequence ID" value="NC_024786.1"/>
</dbReference>
<name>A0A067Y087_9CAUD</name>
<gene>
    <name evidence="1" type="ORF">PhAPEC5_14</name>
</gene>
<organism evidence="1 2">
    <name type="scientific">Escherichia phage vB_EcoP_PhAPEC5</name>
    <dbReference type="NCBI Taxonomy" id="1395983"/>
    <lineage>
        <taxon>Viruses</taxon>
        <taxon>Duplodnaviria</taxon>
        <taxon>Heunggongvirae</taxon>
        <taxon>Uroviricota</taxon>
        <taxon>Caudoviricetes</taxon>
        <taxon>Schitoviridae</taxon>
        <taxon>Enquatrovirinae</taxon>
        <taxon>Gamaleyavirus</taxon>
        <taxon>Gamaleyavirus APEC5</taxon>
    </lineage>
</organism>
<dbReference type="Proteomes" id="UP000027383">
    <property type="component" value="Segment"/>
</dbReference>
<evidence type="ECO:0000313" key="1">
    <source>
        <dbReference type="EMBL" id="AGV99295.1"/>
    </source>
</evidence>
<dbReference type="KEGG" id="vg:20283790"/>
<dbReference type="InterPro" id="IPR043502">
    <property type="entry name" value="DNA/RNA_pol_sf"/>
</dbReference>
<accession>A0A067Y087</accession>
<protein>
    <submittedName>
        <fullName evidence="1">RNA polymerase RNAP1 subunit B</fullName>
    </submittedName>
</protein>
<proteinExistence type="predicted"/>
<keyword evidence="2" id="KW-1185">Reference proteome</keyword>
<dbReference type="OrthoDB" id="4383at10239"/>
<evidence type="ECO:0000313" key="2">
    <source>
        <dbReference type="Proteomes" id="UP000027383"/>
    </source>
</evidence>
<dbReference type="SUPFAM" id="SSF56672">
    <property type="entry name" value="DNA/RNA polymerases"/>
    <property type="match status" value="1"/>
</dbReference>
<dbReference type="EMBL" id="KF192075">
    <property type="protein sequence ID" value="AGV99295.1"/>
    <property type="molecule type" value="Genomic_DNA"/>
</dbReference>